<sequence>MTDISKSMRAIEISTPGGPEVLKITERPTPIIRENEVLLAIKAAGVNRPDVLQRMGMYPPPPGATDIPGLEAAGVVAAIGKNVSDINVGDKICALLPGGGYADFATVDAGSCLPVPTGFTFEQAAALPETVFTVWANMIDDGDLKAGETLLVHGGTSGIGAMAIAMAKAFGAKVIATAGSDEKCQAALNLGADATYNYRDAPWDKEIADNGGADVVLDMTGGDFVARNISCLNHGGRHVSIAFLRGAEAKINILPIMQKRLRLSGSTMKARALSEKARLARDIEKQVWPHLESGKMAVTIDKIFPLEQASEAHKHMESGAHVGKIILKTR</sequence>
<comment type="caution">
    <text evidence="4">The sequence shown here is derived from an EMBL/GenBank/DDBJ whole genome shotgun (WGS) entry which is preliminary data.</text>
</comment>
<keyword evidence="2" id="KW-0560">Oxidoreductase</keyword>
<feature type="domain" description="Enoyl reductase (ER)" evidence="3">
    <location>
        <begin position="17"/>
        <end position="327"/>
    </location>
</feature>
<keyword evidence="5" id="KW-1185">Reference proteome</keyword>
<dbReference type="PANTHER" id="PTHR48106:SF8">
    <property type="entry name" value="OS02G0805600 PROTEIN"/>
    <property type="match status" value="1"/>
</dbReference>
<evidence type="ECO:0000256" key="2">
    <source>
        <dbReference type="ARBA" id="ARBA00023002"/>
    </source>
</evidence>
<evidence type="ECO:0000313" key="4">
    <source>
        <dbReference type="EMBL" id="MEX6634386.1"/>
    </source>
</evidence>
<dbReference type="Proteomes" id="UP001560685">
    <property type="component" value="Unassembled WGS sequence"/>
</dbReference>
<keyword evidence="1" id="KW-0521">NADP</keyword>
<dbReference type="RefSeq" id="WP_369314371.1">
    <property type="nucleotide sequence ID" value="NZ_JBEHZE010000001.1"/>
</dbReference>
<dbReference type="Pfam" id="PF00107">
    <property type="entry name" value="ADH_zinc_N"/>
    <property type="match status" value="1"/>
</dbReference>
<organism evidence="4 5">
    <name type="scientific">Hyphococcus lacteus</name>
    <dbReference type="NCBI Taxonomy" id="3143536"/>
    <lineage>
        <taxon>Bacteria</taxon>
        <taxon>Pseudomonadati</taxon>
        <taxon>Pseudomonadota</taxon>
        <taxon>Alphaproteobacteria</taxon>
        <taxon>Parvularculales</taxon>
        <taxon>Parvularculaceae</taxon>
        <taxon>Hyphococcus</taxon>
    </lineage>
</organism>
<dbReference type="InterPro" id="IPR036291">
    <property type="entry name" value="NAD(P)-bd_dom_sf"/>
</dbReference>
<evidence type="ECO:0000259" key="3">
    <source>
        <dbReference type="SMART" id="SM00829"/>
    </source>
</evidence>
<reference evidence="4 5" key="1">
    <citation type="submission" date="2024-05" db="EMBL/GenBank/DDBJ databases">
        <title>Three bacterial strains, DH-69, EH-24, and ECK-19 isolated from coastal sediments.</title>
        <authorList>
            <person name="Ye Y.-Q."/>
            <person name="Du Z.-J."/>
        </authorList>
    </citation>
    <scope>NUCLEOTIDE SEQUENCE [LARGE SCALE GENOMIC DNA]</scope>
    <source>
        <strain evidence="4 5">ECK-19</strain>
    </source>
</reference>
<dbReference type="PANTHER" id="PTHR48106">
    <property type="entry name" value="QUINONE OXIDOREDUCTASE PIG3-RELATED"/>
    <property type="match status" value="1"/>
</dbReference>
<dbReference type="InterPro" id="IPR014189">
    <property type="entry name" value="Quinone_OxRdtase_PIG3"/>
</dbReference>
<protein>
    <submittedName>
        <fullName evidence="4">NAD(P)H-quinone oxidoreductase</fullName>
    </submittedName>
</protein>
<dbReference type="InterPro" id="IPR020843">
    <property type="entry name" value="ER"/>
</dbReference>
<dbReference type="Gene3D" id="3.90.180.10">
    <property type="entry name" value="Medium-chain alcohol dehydrogenases, catalytic domain"/>
    <property type="match status" value="1"/>
</dbReference>
<dbReference type="SMART" id="SM00829">
    <property type="entry name" value="PKS_ER"/>
    <property type="match status" value="1"/>
</dbReference>
<dbReference type="InterPro" id="IPR013149">
    <property type="entry name" value="ADH-like_C"/>
</dbReference>
<name>A0ABV3Z6E1_9PROT</name>
<dbReference type="Gene3D" id="3.40.50.720">
    <property type="entry name" value="NAD(P)-binding Rossmann-like Domain"/>
    <property type="match status" value="1"/>
</dbReference>
<gene>
    <name evidence="4" type="ORF">ABFZ84_12595</name>
</gene>
<dbReference type="SUPFAM" id="SSF51735">
    <property type="entry name" value="NAD(P)-binding Rossmann-fold domains"/>
    <property type="match status" value="1"/>
</dbReference>
<dbReference type="InterPro" id="IPR013154">
    <property type="entry name" value="ADH-like_N"/>
</dbReference>
<evidence type="ECO:0000256" key="1">
    <source>
        <dbReference type="ARBA" id="ARBA00022857"/>
    </source>
</evidence>
<proteinExistence type="predicted"/>
<dbReference type="EMBL" id="JBEHZE010000001">
    <property type="protein sequence ID" value="MEX6634386.1"/>
    <property type="molecule type" value="Genomic_DNA"/>
</dbReference>
<evidence type="ECO:0000313" key="5">
    <source>
        <dbReference type="Proteomes" id="UP001560685"/>
    </source>
</evidence>
<dbReference type="SUPFAM" id="SSF50129">
    <property type="entry name" value="GroES-like"/>
    <property type="match status" value="1"/>
</dbReference>
<accession>A0ABV3Z6E1</accession>
<dbReference type="Pfam" id="PF08240">
    <property type="entry name" value="ADH_N"/>
    <property type="match status" value="1"/>
</dbReference>
<dbReference type="NCBIfam" id="TIGR02824">
    <property type="entry name" value="quinone_pig3"/>
    <property type="match status" value="1"/>
</dbReference>
<dbReference type="CDD" id="cd05276">
    <property type="entry name" value="p53_inducible_oxidoreductase"/>
    <property type="match status" value="1"/>
</dbReference>
<dbReference type="InterPro" id="IPR011032">
    <property type="entry name" value="GroES-like_sf"/>
</dbReference>